<dbReference type="SUPFAM" id="SSF52047">
    <property type="entry name" value="RNI-like"/>
    <property type="match status" value="1"/>
</dbReference>
<sequence length="473" mass="55420">MTQSKRKYDEMMFEADPFRIPLICYQQIFRYLPIESLLSVALTCKTWYNLLASNQFCFNKRTKLTLSNEQQLLVISNSKILRHINRIEMDSSDRRIALDNFQLNFTSLHTFKLRFVSLTPLFVTNLFQSISPTLKCLILAMNPKINVDTTTTCFCLLASLNLLPNLTYFFLLLRSGAKIEIDIEKYFQCLTKLEKLILRQDNFTGRRSRIQQLNALACLPNLKYLEWFEFSPSDLQILVALPCRPPLQYVHLQETLITNEILYQLSRIPTITSLRSHRFSPLQTKLNINGYKYLLALKESLKELQISAKHIKYEELMMVQYPTESDCTENEYEVQITSEHIDILKQFIHLTSLSFDQISITKENMDNLLISLADHYTLKVLDLTSVSFPSMVVLSQVTSLEELVLSYPNREDGTQYTDEDLMILSPLKNLRVLELYYSFNLQSKTRKRLKAQTRSNCSFIFEKLEEFFYNDDK</sequence>
<dbReference type="SUPFAM" id="SSF81383">
    <property type="entry name" value="F-box domain"/>
    <property type="match status" value="1"/>
</dbReference>
<dbReference type="Proteomes" id="UP000663828">
    <property type="component" value="Unassembled WGS sequence"/>
</dbReference>
<evidence type="ECO:0000259" key="1">
    <source>
        <dbReference type="PROSITE" id="PS50181"/>
    </source>
</evidence>
<dbReference type="InterPro" id="IPR036047">
    <property type="entry name" value="F-box-like_dom_sf"/>
</dbReference>
<dbReference type="Gene3D" id="3.80.10.10">
    <property type="entry name" value="Ribonuclease Inhibitor"/>
    <property type="match status" value="2"/>
</dbReference>
<dbReference type="InterPro" id="IPR032675">
    <property type="entry name" value="LRR_dom_sf"/>
</dbReference>
<dbReference type="OrthoDB" id="10022864at2759"/>
<dbReference type="InterPro" id="IPR001810">
    <property type="entry name" value="F-box_dom"/>
</dbReference>
<comment type="caution">
    <text evidence="3">The sequence shown here is derived from an EMBL/GenBank/DDBJ whole genome shotgun (WGS) entry which is preliminary data.</text>
</comment>
<reference evidence="3" key="1">
    <citation type="submission" date="2021-02" db="EMBL/GenBank/DDBJ databases">
        <authorList>
            <person name="Nowell W R."/>
        </authorList>
    </citation>
    <scope>NUCLEOTIDE SEQUENCE</scope>
</reference>
<organism evidence="3 5">
    <name type="scientific">Adineta ricciae</name>
    <name type="common">Rotifer</name>
    <dbReference type="NCBI Taxonomy" id="249248"/>
    <lineage>
        <taxon>Eukaryota</taxon>
        <taxon>Metazoa</taxon>
        <taxon>Spiralia</taxon>
        <taxon>Gnathifera</taxon>
        <taxon>Rotifera</taxon>
        <taxon>Eurotatoria</taxon>
        <taxon>Bdelloidea</taxon>
        <taxon>Adinetida</taxon>
        <taxon>Adinetidae</taxon>
        <taxon>Adineta</taxon>
    </lineage>
</organism>
<dbReference type="SMART" id="SM00256">
    <property type="entry name" value="FBOX"/>
    <property type="match status" value="1"/>
</dbReference>
<keyword evidence="4" id="KW-1185">Reference proteome</keyword>
<dbReference type="EMBL" id="CAJNOJ010000205">
    <property type="protein sequence ID" value="CAF1287248.1"/>
    <property type="molecule type" value="Genomic_DNA"/>
</dbReference>
<dbReference type="PROSITE" id="PS50181">
    <property type="entry name" value="FBOX"/>
    <property type="match status" value="1"/>
</dbReference>
<dbReference type="Proteomes" id="UP000663852">
    <property type="component" value="Unassembled WGS sequence"/>
</dbReference>
<accession>A0A815CRT3</accession>
<evidence type="ECO:0000313" key="3">
    <source>
        <dbReference type="EMBL" id="CAF1287248.1"/>
    </source>
</evidence>
<evidence type="ECO:0000313" key="5">
    <source>
        <dbReference type="Proteomes" id="UP000663852"/>
    </source>
</evidence>
<gene>
    <name evidence="3" type="ORF">EDS130_LOCUS29884</name>
    <name evidence="2" type="ORF">XAT740_LOCUS13799</name>
</gene>
<name>A0A815CRT3_ADIRI</name>
<dbReference type="AlphaFoldDB" id="A0A815CRT3"/>
<dbReference type="EMBL" id="CAJNOR010000810">
    <property type="protein sequence ID" value="CAF1012532.1"/>
    <property type="molecule type" value="Genomic_DNA"/>
</dbReference>
<proteinExistence type="predicted"/>
<feature type="domain" description="F-box" evidence="1">
    <location>
        <begin position="14"/>
        <end position="61"/>
    </location>
</feature>
<dbReference type="Gene3D" id="1.20.1280.50">
    <property type="match status" value="1"/>
</dbReference>
<dbReference type="Pfam" id="PF00646">
    <property type="entry name" value="F-box"/>
    <property type="match status" value="1"/>
</dbReference>
<protein>
    <recommendedName>
        <fullName evidence="1">F-box domain-containing protein</fullName>
    </recommendedName>
</protein>
<evidence type="ECO:0000313" key="4">
    <source>
        <dbReference type="Proteomes" id="UP000663828"/>
    </source>
</evidence>
<evidence type="ECO:0000313" key="2">
    <source>
        <dbReference type="EMBL" id="CAF1012532.1"/>
    </source>
</evidence>